<sequence>MLGFAVRVRVKGWSGRSRLAKVDLYSRGTVYLILWTGVLMLVALLLSDPVRRNAPVPLVAAGPVLALAEGVVCARLARHAMDAYLGQGRVSRKLLCWSLAMTAAALTLAGVLASMAGPDLLATALAMGLIAPAAVHALLVPVKVTALIQSIGAALLFALFMAAGMTAWQSLFSTLFIGFMAAWMAFGTRASMWILSVMWELREARDVQARLAVAEERLRFGRDLHDVMGRNLAVVALKSELAVQLSRRGRPEAVDQMLEVQRIARETQREVREVVRGYREADLKVELEGARGVLDAAGIACTVVVGELELRDEVRSALGWVVREATTNVLRHGDTRRCTISLGAVDGAALLIVENDGAAQNPPGAAGAGTGSGVAGSSGTGSGVAGSSDAGPGVTGITGSGFDSAGRPGSGLAGLRERLSAVGGVLEAGHARPGHFRLTARVPLSALPVLPVLPVLSVLSEEGA</sequence>
<keyword evidence="8" id="KW-1185">Reference proteome</keyword>
<feature type="transmembrane region" description="Helical" evidence="5">
    <location>
        <begin position="58"/>
        <end position="74"/>
    </location>
</feature>
<evidence type="ECO:0000256" key="2">
    <source>
        <dbReference type="ARBA" id="ARBA00022777"/>
    </source>
</evidence>
<evidence type="ECO:0000313" key="8">
    <source>
        <dbReference type="Proteomes" id="UP000630936"/>
    </source>
</evidence>
<evidence type="ECO:0000256" key="5">
    <source>
        <dbReference type="SAM" id="Phobius"/>
    </source>
</evidence>
<dbReference type="Proteomes" id="UP000630936">
    <property type="component" value="Unassembled WGS sequence"/>
</dbReference>
<evidence type="ECO:0000259" key="6">
    <source>
        <dbReference type="Pfam" id="PF07730"/>
    </source>
</evidence>
<evidence type="ECO:0000256" key="1">
    <source>
        <dbReference type="ARBA" id="ARBA00022679"/>
    </source>
</evidence>
<evidence type="ECO:0000256" key="4">
    <source>
        <dbReference type="SAM" id="MobiDB-lite"/>
    </source>
</evidence>
<evidence type="ECO:0000313" key="7">
    <source>
        <dbReference type="EMBL" id="GGZ56483.1"/>
    </source>
</evidence>
<keyword evidence="5" id="KW-1133">Transmembrane helix</keyword>
<organism evidence="7 8">
    <name type="scientific">Streptomyces inusitatus</name>
    <dbReference type="NCBI Taxonomy" id="68221"/>
    <lineage>
        <taxon>Bacteria</taxon>
        <taxon>Bacillati</taxon>
        <taxon>Actinomycetota</taxon>
        <taxon>Actinomycetes</taxon>
        <taxon>Kitasatosporales</taxon>
        <taxon>Streptomycetaceae</taxon>
        <taxon>Streptomyces</taxon>
    </lineage>
</organism>
<protein>
    <submittedName>
        <fullName evidence="7">Histidine kinase</fullName>
    </submittedName>
</protein>
<keyword evidence="5" id="KW-0472">Membrane</keyword>
<proteinExistence type="predicted"/>
<dbReference type="SUPFAM" id="SSF55874">
    <property type="entry name" value="ATPase domain of HSP90 chaperone/DNA topoisomerase II/histidine kinase"/>
    <property type="match status" value="1"/>
</dbReference>
<feature type="transmembrane region" description="Helical" evidence="5">
    <location>
        <begin position="146"/>
        <end position="168"/>
    </location>
</feature>
<name>A0A918QMU4_9ACTN</name>
<keyword evidence="5" id="KW-0812">Transmembrane</keyword>
<dbReference type="GO" id="GO:0046983">
    <property type="term" value="F:protein dimerization activity"/>
    <property type="evidence" value="ECO:0007669"/>
    <property type="project" value="InterPro"/>
</dbReference>
<keyword evidence="1" id="KW-0808">Transferase</keyword>
<dbReference type="PANTHER" id="PTHR24421">
    <property type="entry name" value="NITRATE/NITRITE SENSOR PROTEIN NARX-RELATED"/>
    <property type="match status" value="1"/>
</dbReference>
<dbReference type="Pfam" id="PF07730">
    <property type="entry name" value="HisKA_3"/>
    <property type="match status" value="1"/>
</dbReference>
<evidence type="ECO:0000256" key="3">
    <source>
        <dbReference type="ARBA" id="ARBA00023012"/>
    </source>
</evidence>
<dbReference type="AlphaFoldDB" id="A0A918QMU4"/>
<reference evidence="7" key="1">
    <citation type="journal article" date="2014" name="Int. J. Syst. Evol. Microbiol.">
        <title>Complete genome sequence of Corynebacterium casei LMG S-19264T (=DSM 44701T), isolated from a smear-ripened cheese.</title>
        <authorList>
            <consortium name="US DOE Joint Genome Institute (JGI-PGF)"/>
            <person name="Walter F."/>
            <person name="Albersmeier A."/>
            <person name="Kalinowski J."/>
            <person name="Ruckert C."/>
        </authorList>
    </citation>
    <scope>NUCLEOTIDE SEQUENCE</scope>
    <source>
        <strain evidence="7">JCM 4988</strain>
    </source>
</reference>
<dbReference type="EMBL" id="BMWG01000025">
    <property type="protein sequence ID" value="GGZ56483.1"/>
    <property type="molecule type" value="Genomic_DNA"/>
</dbReference>
<feature type="transmembrane region" description="Helical" evidence="5">
    <location>
        <begin position="24"/>
        <end position="46"/>
    </location>
</feature>
<feature type="transmembrane region" description="Helical" evidence="5">
    <location>
        <begin position="94"/>
        <end position="114"/>
    </location>
</feature>
<dbReference type="Gene3D" id="1.20.5.1930">
    <property type="match status" value="1"/>
</dbReference>
<dbReference type="GO" id="GO:0016020">
    <property type="term" value="C:membrane"/>
    <property type="evidence" value="ECO:0007669"/>
    <property type="project" value="InterPro"/>
</dbReference>
<feature type="transmembrane region" description="Helical" evidence="5">
    <location>
        <begin position="120"/>
        <end position="139"/>
    </location>
</feature>
<dbReference type="InterPro" id="IPR036890">
    <property type="entry name" value="HATPase_C_sf"/>
</dbReference>
<dbReference type="PANTHER" id="PTHR24421:SF63">
    <property type="entry name" value="SENSOR HISTIDINE KINASE DESK"/>
    <property type="match status" value="1"/>
</dbReference>
<dbReference type="InterPro" id="IPR011712">
    <property type="entry name" value="Sig_transdc_His_kin_sub3_dim/P"/>
</dbReference>
<keyword evidence="3" id="KW-0902">Two-component regulatory system</keyword>
<dbReference type="InterPro" id="IPR050482">
    <property type="entry name" value="Sensor_HK_TwoCompSys"/>
</dbReference>
<feature type="region of interest" description="Disordered" evidence="4">
    <location>
        <begin position="361"/>
        <end position="409"/>
    </location>
</feature>
<keyword evidence="2 7" id="KW-0418">Kinase</keyword>
<reference evidence="7" key="2">
    <citation type="submission" date="2020-09" db="EMBL/GenBank/DDBJ databases">
        <authorList>
            <person name="Sun Q."/>
            <person name="Ohkuma M."/>
        </authorList>
    </citation>
    <scope>NUCLEOTIDE SEQUENCE</scope>
    <source>
        <strain evidence="7">JCM 4988</strain>
    </source>
</reference>
<feature type="compositionally biased region" description="Gly residues" evidence="4">
    <location>
        <begin position="366"/>
        <end position="384"/>
    </location>
</feature>
<feature type="domain" description="Signal transduction histidine kinase subgroup 3 dimerisation and phosphoacceptor" evidence="6">
    <location>
        <begin position="216"/>
        <end position="283"/>
    </location>
</feature>
<gene>
    <name evidence="7" type="ORF">GCM10010387_58110</name>
</gene>
<dbReference type="GO" id="GO:0000155">
    <property type="term" value="F:phosphorelay sensor kinase activity"/>
    <property type="evidence" value="ECO:0007669"/>
    <property type="project" value="InterPro"/>
</dbReference>
<dbReference type="Gene3D" id="3.30.565.10">
    <property type="entry name" value="Histidine kinase-like ATPase, C-terminal domain"/>
    <property type="match status" value="1"/>
</dbReference>
<accession>A0A918QMU4</accession>
<dbReference type="CDD" id="cd16917">
    <property type="entry name" value="HATPase_UhpB-NarQ-NarX-like"/>
    <property type="match status" value="1"/>
</dbReference>
<comment type="caution">
    <text evidence="7">The sequence shown here is derived from an EMBL/GenBank/DDBJ whole genome shotgun (WGS) entry which is preliminary data.</text>
</comment>